<evidence type="ECO:0000256" key="3">
    <source>
        <dbReference type="ARBA" id="ARBA00022692"/>
    </source>
</evidence>
<dbReference type="GO" id="GO:0005524">
    <property type="term" value="F:ATP binding"/>
    <property type="evidence" value="ECO:0007669"/>
    <property type="project" value="UniProtKB-KW"/>
</dbReference>
<dbReference type="GO" id="GO:0016020">
    <property type="term" value="C:membrane"/>
    <property type="evidence" value="ECO:0007669"/>
    <property type="project" value="UniProtKB-SubCell"/>
</dbReference>
<feature type="transmembrane region" description="Helical" evidence="8">
    <location>
        <begin position="392"/>
        <end position="413"/>
    </location>
</feature>
<feature type="domain" description="ABC transporter" evidence="9">
    <location>
        <begin position="9"/>
        <end position="57"/>
    </location>
</feature>
<dbReference type="Pfam" id="PF13732">
    <property type="entry name" value="DrrA1-3_C"/>
    <property type="match status" value="1"/>
</dbReference>
<dbReference type="KEGG" id="strg:SRT_10440"/>
<dbReference type="GO" id="GO:0140359">
    <property type="term" value="F:ABC-type transporter activity"/>
    <property type="evidence" value="ECO:0007669"/>
    <property type="project" value="InterPro"/>
</dbReference>
<dbReference type="PANTHER" id="PTHR43582">
    <property type="entry name" value="LINEARMYCIN RESISTANCE ATP-BINDING PROTEIN LNRL"/>
    <property type="match status" value="1"/>
</dbReference>
<dbReference type="SUPFAM" id="SSF52540">
    <property type="entry name" value="P-loop containing nucleoside triphosphate hydrolases"/>
    <property type="match status" value="1"/>
</dbReference>
<evidence type="ECO:0000256" key="7">
    <source>
        <dbReference type="ARBA" id="ARBA00023136"/>
    </source>
</evidence>
<keyword evidence="4" id="KW-0547">Nucleotide-binding</keyword>
<dbReference type="GO" id="GO:0016887">
    <property type="term" value="F:ATP hydrolysis activity"/>
    <property type="evidence" value="ECO:0007669"/>
    <property type="project" value="InterPro"/>
</dbReference>
<dbReference type="InterPro" id="IPR003439">
    <property type="entry name" value="ABC_transporter-like_ATP-bd"/>
</dbReference>
<dbReference type="Pfam" id="PF12698">
    <property type="entry name" value="ABC2_membrane_3"/>
    <property type="match status" value="1"/>
</dbReference>
<dbReference type="InterPro" id="IPR013525">
    <property type="entry name" value="ABC2_TM"/>
</dbReference>
<evidence type="ECO:0000256" key="6">
    <source>
        <dbReference type="ARBA" id="ARBA00022989"/>
    </source>
</evidence>
<evidence type="ECO:0000313" key="12">
    <source>
        <dbReference type="EMBL" id="BAQ24305.1"/>
    </source>
</evidence>
<dbReference type="PANTHER" id="PTHR43582:SF2">
    <property type="entry name" value="LINEARMYCIN RESISTANCE ATP-BINDING PROTEIN LNRL"/>
    <property type="match status" value="1"/>
</dbReference>
<dbReference type="Gene3D" id="3.40.50.300">
    <property type="entry name" value="P-loop containing nucleotide triphosphate hydrolases"/>
    <property type="match status" value="1"/>
</dbReference>
<evidence type="ECO:0000256" key="8">
    <source>
        <dbReference type="SAM" id="Phobius"/>
    </source>
</evidence>
<organism evidence="12 13">
    <name type="scientific">Streptococcus troglodytae</name>
    <dbReference type="NCBI Taxonomy" id="1111760"/>
    <lineage>
        <taxon>Bacteria</taxon>
        <taxon>Bacillati</taxon>
        <taxon>Bacillota</taxon>
        <taxon>Bacilli</taxon>
        <taxon>Lactobacillales</taxon>
        <taxon>Streptococcaceae</taxon>
        <taxon>Streptococcus</taxon>
    </lineage>
</organism>
<sequence length="420" mass="47375">MKGKELTDGVKEALDFVELWDRKNDLPGKYSGGMQRRLNIACAIVHKPQLIIMDEPTVGIDPHSRNHIMESIKRLNKLGSTIIYTSHYMEEVEALCDKVAIINYGKIVIEGTKDEIKHYVKEDKTLEVVLDKIEPQSIDQINKINSVKSCSYEENRLVIVISKTCDDISEIIKVLSRCNIKINHINMKEKHLEDIFLSVTEKILKNSGGSVMNILIIAKQELIRNLKDIKMIAILILFPILTIFILGNVQPDTSKITISVGYVNLDTGNEIGTALDHFLDSKDIKDKVDIVKCKSLNQVNKKLNNGYISCYIYLPKNLSEEIRNGNKGEITVGGNSNVDFIDTIINTFTSNLKTIATSRVIGRSNINISSDSFNIHRISTKEGKGQPDTIDYYSVVMLLEMLIIGAILVCLFLRRHRNLT</sequence>
<dbReference type="EMBL" id="AP014612">
    <property type="protein sequence ID" value="BAQ24305.1"/>
    <property type="molecule type" value="Genomic_DNA"/>
</dbReference>
<keyword evidence="2" id="KW-0813">Transport</keyword>
<dbReference type="AlphaFoldDB" id="A0A1L7LJB7"/>
<evidence type="ECO:0000256" key="5">
    <source>
        <dbReference type="ARBA" id="ARBA00022840"/>
    </source>
</evidence>
<dbReference type="InterPro" id="IPR027417">
    <property type="entry name" value="P-loop_NTPase"/>
</dbReference>
<dbReference type="InterPro" id="IPR025302">
    <property type="entry name" value="DrrA1/2-like_C"/>
</dbReference>
<dbReference type="Proteomes" id="UP000217758">
    <property type="component" value="Chromosome"/>
</dbReference>
<evidence type="ECO:0000256" key="1">
    <source>
        <dbReference type="ARBA" id="ARBA00004141"/>
    </source>
</evidence>
<keyword evidence="5" id="KW-0067">ATP-binding</keyword>
<keyword evidence="13" id="KW-1185">Reference proteome</keyword>
<accession>A0A1L7LJB7</accession>
<evidence type="ECO:0000259" key="10">
    <source>
        <dbReference type="Pfam" id="PF12698"/>
    </source>
</evidence>
<evidence type="ECO:0000256" key="2">
    <source>
        <dbReference type="ARBA" id="ARBA00022448"/>
    </source>
</evidence>
<evidence type="ECO:0000256" key="4">
    <source>
        <dbReference type="ARBA" id="ARBA00022741"/>
    </source>
</evidence>
<proteinExistence type="predicted"/>
<evidence type="ECO:0000259" key="9">
    <source>
        <dbReference type="Pfam" id="PF00005"/>
    </source>
</evidence>
<feature type="transmembrane region" description="Helical" evidence="8">
    <location>
        <begin position="229"/>
        <end position="249"/>
    </location>
</feature>
<name>A0A1L7LJB7_9STRE</name>
<gene>
    <name evidence="12" type="ORF">SRT_10440</name>
</gene>
<keyword evidence="6 8" id="KW-1133">Transmembrane helix</keyword>
<dbReference type="RefSeq" id="WP_252120211.1">
    <property type="nucleotide sequence ID" value="NZ_AP014612.1"/>
</dbReference>
<evidence type="ECO:0000313" key="13">
    <source>
        <dbReference type="Proteomes" id="UP000217758"/>
    </source>
</evidence>
<reference evidence="12 13" key="1">
    <citation type="journal article" date="2016" name="Microbiol. Immunol.">
        <title>Complete genome sequence of Streptococcus troglodytae TKU31 isolated from the oral cavity of a chimpanzee (Pan troglodytes).</title>
        <authorList>
            <person name="Okamoto M."/>
            <person name="Naito M."/>
            <person name="Miyanohara M."/>
            <person name="Imai S."/>
            <person name="Nomura Y."/>
            <person name="Saito W."/>
            <person name="Momoi Y."/>
            <person name="Takada K."/>
            <person name="Miyabe-Nishiwaki T."/>
            <person name="Tomonaga M."/>
            <person name="Hanada N."/>
        </authorList>
    </citation>
    <scope>NUCLEOTIDE SEQUENCE [LARGE SCALE GENOMIC DNA]</scope>
    <source>
        <strain evidence="13">TKU 31</strain>
    </source>
</reference>
<evidence type="ECO:0000259" key="11">
    <source>
        <dbReference type="Pfam" id="PF13732"/>
    </source>
</evidence>
<protein>
    <submittedName>
        <fullName evidence="12">ABC-type multidrug transport system, ATP-ase compoment CAC0241</fullName>
    </submittedName>
</protein>
<feature type="domain" description="Daunorubicin resistance ATP-binding protein DrrA1/2-like C-terminal" evidence="11">
    <location>
        <begin position="111"/>
        <end position="199"/>
    </location>
</feature>
<feature type="domain" description="ABC-2 type transporter transmembrane" evidence="10">
    <location>
        <begin position="231"/>
        <end position="408"/>
    </location>
</feature>
<keyword evidence="3 8" id="KW-0812">Transmembrane</keyword>
<keyword evidence="7 8" id="KW-0472">Membrane</keyword>
<comment type="subcellular location">
    <subcellularLocation>
        <location evidence="1">Membrane</location>
        <topology evidence="1">Multi-pass membrane protein</topology>
    </subcellularLocation>
</comment>
<dbReference type="Gene3D" id="3.40.1710.10">
    <property type="entry name" value="abc type-2 transporter like domain"/>
    <property type="match status" value="1"/>
</dbReference>
<dbReference type="Pfam" id="PF00005">
    <property type="entry name" value="ABC_tran"/>
    <property type="match status" value="1"/>
</dbReference>